<dbReference type="Proteomes" id="UP000634136">
    <property type="component" value="Unassembled WGS sequence"/>
</dbReference>
<gene>
    <name evidence="1" type="ORF">G2W53_033690</name>
</gene>
<organism evidence="1 2">
    <name type="scientific">Senna tora</name>
    <dbReference type="NCBI Taxonomy" id="362788"/>
    <lineage>
        <taxon>Eukaryota</taxon>
        <taxon>Viridiplantae</taxon>
        <taxon>Streptophyta</taxon>
        <taxon>Embryophyta</taxon>
        <taxon>Tracheophyta</taxon>
        <taxon>Spermatophyta</taxon>
        <taxon>Magnoliopsida</taxon>
        <taxon>eudicotyledons</taxon>
        <taxon>Gunneridae</taxon>
        <taxon>Pentapetalae</taxon>
        <taxon>rosids</taxon>
        <taxon>fabids</taxon>
        <taxon>Fabales</taxon>
        <taxon>Fabaceae</taxon>
        <taxon>Caesalpinioideae</taxon>
        <taxon>Cassia clade</taxon>
        <taxon>Senna</taxon>
    </lineage>
</organism>
<sequence length="23" mass="2570">MKSKTLKIEDGLLHEFNTTAVPP</sequence>
<keyword evidence="2" id="KW-1185">Reference proteome</keyword>
<evidence type="ECO:0000313" key="2">
    <source>
        <dbReference type="Proteomes" id="UP000634136"/>
    </source>
</evidence>
<evidence type="ECO:0000313" key="1">
    <source>
        <dbReference type="EMBL" id="KAF7812714.1"/>
    </source>
</evidence>
<dbReference type="EMBL" id="JAAIUW010000010">
    <property type="protein sequence ID" value="KAF7812714.1"/>
    <property type="molecule type" value="Genomic_DNA"/>
</dbReference>
<comment type="caution">
    <text evidence="1">The sequence shown here is derived from an EMBL/GenBank/DDBJ whole genome shotgun (WGS) entry which is preliminary data.</text>
</comment>
<reference evidence="1" key="1">
    <citation type="submission" date="2020-09" db="EMBL/GenBank/DDBJ databases">
        <title>Genome-Enabled Discovery of Anthraquinone Biosynthesis in Senna tora.</title>
        <authorList>
            <person name="Kang S.-H."/>
            <person name="Pandey R.P."/>
            <person name="Lee C.-M."/>
            <person name="Sim J.-S."/>
            <person name="Jeong J.-T."/>
            <person name="Choi B.-S."/>
            <person name="Jung M."/>
            <person name="Ginzburg D."/>
            <person name="Zhao K."/>
            <person name="Won S.Y."/>
            <person name="Oh T.-J."/>
            <person name="Yu Y."/>
            <person name="Kim N.-H."/>
            <person name="Lee O.R."/>
            <person name="Lee T.-H."/>
            <person name="Bashyal P."/>
            <person name="Kim T.-S."/>
            <person name="Lee W.-H."/>
            <person name="Kawkins C."/>
            <person name="Kim C.-K."/>
            <person name="Kim J.S."/>
            <person name="Ahn B.O."/>
            <person name="Rhee S.Y."/>
            <person name="Sohng J.K."/>
        </authorList>
    </citation>
    <scope>NUCLEOTIDE SEQUENCE</scope>
    <source>
        <tissue evidence="1">Leaf</tissue>
    </source>
</reference>
<name>A0A834T9X1_9FABA</name>
<protein>
    <submittedName>
        <fullName evidence="1">Uncharacterized protein</fullName>
    </submittedName>
</protein>
<dbReference type="AlphaFoldDB" id="A0A834T9X1"/>
<proteinExistence type="predicted"/>
<accession>A0A834T9X1</accession>